<dbReference type="Proteomes" id="UP000796880">
    <property type="component" value="Unassembled WGS sequence"/>
</dbReference>
<organism evidence="2 3">
    <name type="scientific">Rhamnella rubrinervis</name>
    <dbReference type="NCBI Taxonomy" id="2594499"/>
    <lineage>
        <taxon>Eukaryota</taxon>
        <taxon>Viridiplantae</taxon>
        <taxon>Streptophyta</taxon>
        <taxon>Embryophyta</taxon>
        <taxon>Tracheophyta</taxon>
        <taxon>Spermatophyta</taxon>
        <taxon>Magnoliopsida</taxon>
        <taxon>eudicotyledons</taxon>
        <taxon>Gunneridae</taxon>
        <taxon>Pentapetalae</taxon>
        <taxon>rosids</taxon>
        <taxon>fabids</taxon>
        <taxon>Rosales</taxon>
        <taxon>Rhamnaceae</taxon>
        <taxon>rhamnoid group</taxon>
        <taxon>Rhamneae</taxon>
        <taxon>Rhamnella</taxon>
    </lineage>
</organism>
<evidence type="ECO:0000256" key="1">
    <source>
        <dbReference type="SAM" id="Phobius"/>
    </source>
</evidence>
<keyword evidence="1" id="KW-1133">Transmembrane helix</keyword>
<keyword evidence="3" id="KW-1185">Reference proteome</keyword>
<keyword evidence="1" id="KW-0472">Membrane</keyword>
<reference evidence="2" key="1">
    <citation type="submission" date="2020-03" db="EMBL/GenBank/DDBJ databases">
        <title>A high-quality chromosome-level genome assembly of a woody plant with both climbing and erect habits, Rhamnella rubrinervis.</title>
        <authorList>
            <person name="Lu Z."/>
            <person name="Yang Y."/>
            <person name="Zhu X."/>
            <person name="Sun Y."/>
        </authorList>
    </citation>
    <scope>NUCLEOTIDE SEQUENCE</scope>
    <source>
        <strain evidence="2">BYM</strain>
        <tissue evidence="2">Leaf</tissue>
    </source>
</reference>
<evidence type="ECO:0000313" key="3">
    <source>
        <dbReference type="Proteomes" id="UP000796880"/>
    </source>
</evidence>
<dbReference type="AlphaFoldDB" id="A0A8K0DVG2"/>
<evidence type="ECO:0000313" key="2">
    <source>
        <dbReference type="EMBL" id="KAF3437421.1"/>
    </source>
</evidence>
<dbReference type="EMBL" id="VOIH02000009">
    <property type="protein sequence ID" value="KAF3437421.1"/>
    <property type="molecule type" value="Genomic_DNA"/>
</dbReference>
<feature type="transmembrane region" description="Helical" evidence="1">
    <location>
        <begin position="144"/>
        <end position="167"/>
    </location>
</feature>
<protein>
    <submittedName>
        <fullName evidence="2">Uncharacterized protein</fullName>
    </submittedName>
</protein>
<sequence>MKGLMQLPEDEEFVAKVYHSEEHLYFSGRPCSELYRECCPVRSKKGLETLDAGFFGIDTPLGDDIRPGDGMNGPPLAKKGVGTNADKLDDEGKIVVPLYGFHLLEIGLLGIDTPLGNNPDNNLPLAKKGWKVLMLTNLMKMESLVGLSSNIALNLYDFVTGLIWWLMGIRRMVLVEQNEVSATAVADPATEII</sequence>
<keyword evidence="1" id="KW-0812">Transmembrane</keyword>
<comment type="caution">
    <text evidence="2">The sequence shown here is derived from an EMBL/GenBank/DDBJ whole genome shotgun (WGS) entry which is preliminary data.</text>
</comment>
<gene>
    <name evidence="2" type="ORF">FNV43_RR20174</name>
</gene>
<accession>A0A8K0DVG2</accession>
<proteinExistence type="predicted"/>
<name>A0A8K0DVG2_9ROSA</name>